<comment type="caution">
    <text evidence="8">The sequence shown here is derived from an EMBL/GenBank/DDBJ whole genome shotgun (WGS) entry which is preliminary data.</text>
</comment>
<dbReference type="CDD" id="cd16917">
    <property type="entry name" value="HATPase_UhpB-NarQ-NarX-like"/>
    <property type="match status" value="1"/>
</dbReference>
<keyword evidence="3" id="KW-0808">Transferase</keyword>
<dbReference type="SUPFAM" id="SSF55874">
    <property type="entry name" value="ATPase domain of HSP90 chaperone/DNA topoisomerase II/histidine kinase"/>
    <property type="match status" value="1"/>
</dbReference>
<dbReference type="PANTHER" id="PTHR24421:SF10">
    <property type="entry name" value="NITRATE_NITRITE SENSOR PROTEIN NARQ"/>
    <property type="match status" value="1"/>
</dbReference>
<evidence type="ECO:0000256" key="6">
    <source>
        <dbReference type="SAM" id="Phobius"/>
    </source>
</evidence>
<feature type="transmembrane region" description="Helical" evidence="6">
    <location>
        <begin position="286"/>
        <end position="305"/>
    </location>
</feature>
<dbReference type="PANTHER" id="PTHR24421">
    <property type="entry name" value="NITRATE/NITRITE SENSOR PROTEIN NARX-RELATED"/>
    <property type="match status" value="1"/>
</dbReference>
<evidence type="ECO:0000256" key="2">
    <source>
        <dbReference type="ARBA" id="ARBA00012438"/>
    </source>
</evidence>
<feature type="transmembrane region" description="Helical" evidence="6">
    <location>
        <begin position="317"/>
        <end position="337"/>
    </location>
</feature>
<protein>
    <recommendedName>
        <fullName evidence="2">histidine kinase</fullName>
        <ecNumber evidence="2">2.7.13.3</ecNumber>
    </recommendedName>
</protein>
<reference evidence="8 9" key="1">
    <citation type="submission" date="2019-06" db="EMBL/GenBank/DDBJ databases">
        <title>Sorghum-associated microbial communities from plants grown in Nebraska, USA.</title>
        <authorList>
            <person name="Schachtman D."/>
        </authorList>
    </citation>
    <scope>NUCLEOTIDE SEQUENCE [LARGE SCALE GENOMIC DNA]</scope>
    <source>
        <strain evidence="8 9">T529</strain>
    </source>
</reference>
<feature type="transmembrane region" description="Helical" evidence="6">
    <location>
        <begin position="257"/>
        <end position="279"/>
    </location>
</feature>
<keyword evidence="6" id="KW-0812">Transmembrane</keyword>
<dbReference type="EC" id="2.7.13.3" evidence="2"/>
<dbReference type="EMBL" id="VIVL01000014">
    <property type="protein sequence ID" value="TWD76025.1"/>
    <property type="molecule type" value="Genomic_DNA"/>
</dbReference>
<keyword evidence="6" id="KW-1133">Transmembrane helix</keyword>
<evidence type="ECO:0000256" key="3">
    <source>
        <dbReference type="ARBA" id="ARBA00022679"/>
    </source>
</evidence>
<dbReference type="PROSITE" id="PS50109">
    <property type="entry name" value="HIS_KIN"/>
    <property type="match status" value="1"/>
</dbReference>
<keyword evidence="4 8" id="KW-0418">Kinase</keyword>
<evidence type="ECO:0000256" key="4">
    <source>
        <dbReference type="ARBA" id="ARBA00022777"/>
    </source>
</evidence>
<evidence type="ECO:0000259" key="7">
    <source>
        <dbReference type="PROSITE" id="PS50109"/>
    </source>
</evidence>
<dbReference type="InterPro" id="IPR050482">
    <property type="entry name" value="Sensor_HK_TwoCompSys"/>
</dbReference>
<dbReference type="Pfam" id="PF02518">
    <property type="entry name" value="HATPase_c"/>
    <property type="match status" value="1"/>
</dbReference>
<feature type="transmembrane region" description="Helical" evidence="6">
    <location>
        <begin position="409"/>
        <end position="427"/>
    </location>
</feature>
<keyword evidence="5" id="KW-0902">Two-component regulatory system</keyword>
<comment type="catalytic activity">
    <reaction evidence="1">
        <text>ATP + protein L-histidine = ADP + protein N-phospho-L-histidine.</text>
        <dbReference type="EC" id="2.7.13.3"/>
    </reaction>
</comment>
<dbReference type="SMART" id="SM00387">
    <property type="entry name" value="HATPase_c"/>
    <property type="match status" value="1"/>
</dbReference>
<evidence type="ECO:0000256" key="5">
    <source>
        <dbReference type="ARBA" id="ARBA00023012"/>
    </source>
</evidence>
<accession>A0A561BAT0</accession>
<dbReference type="GO" id="GO:0000160">
    <property type="term" value="P:phosphorelay signal transduction system"/>
    <property type="evidence" value="ECO:0007669"/>
    <property type="project" value="UniProtKB-KW"/>
</dbReference>
<proteinExistence type="predicted"/>
<evidence type="ECO:0000313" key="8">
    <source>
        <dbReference type="EMBL" id="TWD76025.1"/>
    </source>
</evidence>
<evidence type="ECO:0000313" key="9">
    <source>
        <dbReference type="Proteomes" id="UP000319722"/>
    </source>
</evidence>
<keyword evidence="6" id="KW-0472">Membrane</keyword>
<gene>
    <name evidence="8" type="ORF">FB547_11496</name>
</gene>
<dbReference type="InterPro" id="IPR005467">
    <property type="entry name" value="His_kinase_dom"/>
</dbReference>
<name>A0A561BAT0_9BURK</name>
<dbReference type="InterPro" id="IPR003594">
    <property type="entry name" value="HATPase_dom"/>
</dbReference>
<dbReference type="Proteomes" id="UP000319722">
    <property type="component" value="Unassembled WGS sequence"/>
</dbReference>
<feature type="transmembrane region" description="Helical" evidence="6">
    <location>
        <begin position="374"/>
        <end position="397"/>
    </location>
</feature>
<organism evidence="8 9">
    <name type="scientific">Variovorax beijingensis</name>
    <dbReference type="NCBI Taxonomy" id="2496117"/>
    <lineage>
        <taxon>Bacteria</taxon>
        <taxon>Pseudomonadati</taxon>
        <taxon>Pseudomonadota</taxon>
        <taxon>Betaproteobacteria</taxon>
        <taxon>Burkholderiales</taxon>
        <taxon>Comamonadaceae</taxon>
        <taxon>Variovorax</taxon>
    </lineage>
</organism>
<dbReference type="GO" id="GO:0004673">
    <property type="term" value="F:protein histidine kinase activity"/>
    <property type="evidence" value="ECO:0007669"/>
    <property type="project" value="UniProtKB-EC"/>
</dbReference>
<sequence>MQLGINPYAAPVCGRALPPDVPAARGKFVYLFHLMEKLRRAHNCVLMKPSRVALGRWIATLWLALPLAVLPGAGAAEPSAADAAAPQSHGAVHITRAELLSVPGMGYSAPPRRSEDAGLPSDGWQAVSLPRTAGRELVPTSAGGVRTVTDWYRIDLSGSAPSAQPRLLYLPRWKTLGRIAVYGDGVLLYQSQGSAVHNGYNHPLLLPLNAAAHTPSPSTVLIRVDRLRSSGSGFSTVWVGDQDSLRWRYQGRQLLQVLLPFMGSAAFLAVGVFAFAVWLVKRRESLYLLFFAISAAAFLRTLHYFVTGDHLLMSDEWFEWITVASLLWLIIFIHLFLQRLHQQPSPWLTRSSVGLALASSIATLPHASAAVPSLYLFTPLLNLAVLPIAMLIFAVNLRKALRSKFPEGRLVAGWAVLALAFTSYDGLLQNNLVSPESVYTSPYAIISLFFIFSYIMFQRYTGAFAEVARLNKGLAERLRAREAELEQSYQRLRVIENEQMLGAERRRLMQDMHDGLGSSLISAIRSVEQGAMTDTEISGVLKGCMDDLKLAIDSMESVDADLLLLLATLRFRLAPRIESAGLALRWDVQSVPALPWLDPGSALHILRIMQECVANVLRHTRATIIRFSTATEGQGVCVMIEDNGAGFAVEEALRQSGRGLRNQQRRALAIGGTVRWESGSDGTRFTLWLPLHHGSGIEKSMSPA</sequence>
<dbReference type="AlphaFoldDB" id="A0A561BAT0"/>
<feature type="transmembrane region" description="Helical" evidence="6">
    <location>
        <begin position="349"/>
        <end position="368"/>
    </location>
</feature>
<dbReference type="InterPro" id="IPR036890">
    <property type="entry name" value="HATPase_C_sf"/>
</dbReference>
<evidence type="ECO:0000256" key="1">
    <source>
        <dbReference type="ARBA" id="ARBA00000085"/>
    </source>
</evidence>
<feature type="domain" description="Histidine kinase" evidence="7">
    <location>
        <begin position="600"/>
        <end position="693"/>
    </location>
</feature>
<dbReference type="Gene3D" id="3.30.565.10">
    <property type="entry name" value="Histidine kinase-like ATPase, C-terminal domain"/>
    <property type="match status" value="1"/>
</dbReference>
<feature type="transmembrane region" description="Helical" evidence="6">
    <location>
        <begin position="439"/>
        <end position="457"/>
    </location>
</feature>